<reference evidence="2 3" key="1">
    <citation type="submission" date="2024-03" db="EMBL/GenBank/DDBJ databases">
        <title>A high-quality draft genome sequence of Diaporthe vaccinii, a causative agent of upright dieback and viscid rot disease in cranberry plants.</title>
        <authorList>
            <person name="Sarrasin M."/>
            <person name="Lang B.F."/>
            <person name="Burger G."/>
        </authorList>
    </citation>
    <scope>NUCLEOTIDE SEQUENCE [LARGE SCALE GENOMIC DNA]</scope>
    <source>
        <strain evidence="2 3">IS7</strain>
    </source>
</reference>
<dbReference type="InterPro" id="IPR053235">
    <property type="entry name" value="Ser_Thr_kinase"/>
</dbReference>
<evidence type="ECO:0000313" key="2">
    <source>
        <dbReference type="EMBL" id="KAL2279705.1"/>
    </source>
</evidence>
<keyword evidence="3" id="KW-1185">Reference proteome</keyword>
<sequence length="278" mass="30731">MSASDSSGMKHSTITFDWELSQAKIRDGQHGPVFSALRTDTGKLITAEKLDLGEPSESSLRGSIMYHLEKKQMSPSQPNVVSYLGYQLKEGDIFVLREHPIGGTLRDSIRENRVIPQTLIRAILRQVVLGLKQLQEQGVAVAFLDSSKIMVDNKAGIQIEAPLLDMIIAGQPLPSNVLTLPEIILNQRNMRKADVWLFGIVAAQLISGDHSLAAAGDIATRIQQAQGSAWELLLPQHVKRGELDEQVSDLLRKCFTINIDERPSISDLLEHPFLNQAN</sequence>
<proteinExistence type="predicted"/>
<dbReference type="SUPFAM" id="SSF56112">
    <property type="entry name" value="Protein kinase-like (PK-like)"/>
    <property type="match status" value="1"/>
</dbReference>
<dbReference type="SMART" id="SM00220">
    <property type="entry name" value="S_TKc"/>
    <property type="match status" value="1"/>
</dbReference>
<dbReference type="Pfam" id="PF00069">
    <property type="entry name" value="Pkinase"/>
    <property type="match status" value="1"/>
</dbReference>
<organism evidence="2 3">
    <name type="scientific">Diaporthe vaccinii</name>
    <dbReference type="NCBI Taxonomy" id="105482"/>
    <lineage>
        <taxon>Eukaryota</taxon>
        <taxon>Fungi</taxon>
        <taxon>Dikarya</taxon>
        <taxon>Ascomycota</taxon>
        <taxon>Pezizomycotina</taxon>
        <taxon>Sordariomycetes</taxon>
        <taxon>Sordariomycetidae</taxon>
        <taxon>Diaporthales</taxon>
        <taxon>Diaporthaceae</taxon>
        <taxon>Diaporthe</taxon>
        <taxon>Diaporthe eres species complex</taxon>
    </lineage>
</organism>
<dbReference type="PANTHER" id="PTHR24361">
    <property type="entry name" value="MITOGEN-ACTIVATED KINASE KINASE KINASE"/>
    <property type="match status" value="1"/>
</dbReference>
<gene>
    <name evidence="2" type="ORF">FJTKL_13247</name>
</gene>
<protein>
    <recommendedName>
        <fullName evidence="1">Protein kinase domain-containing protein</fullName>
    </recommendedName>
</protein>
<dbReference type="EMBL" id="JBAWTH010000073">
    <property type="protein sequence ID" value="KAL2279705.1"/>
    <property type="molecule type" value="Genomic_DNA"/>
</dbReference>
<dbReference type="Proteomes" id="UP001600888">
    <property type="component" value="Unassembled WGS sequence"/>
</dbReference>
<accession>A0ABR4EBB1</accession>
<feature type="domain" description="Protein kinase" evidence="1">
    <location>
        <begin position="19"/>
        <end position="274"/>
    </location>
</feature>
<dbReference type="Gene3D" id="1.10.510.10">
    <property type="entry name" value="Transferase(Phosphotransferase) domain 1"/>
    <property type="match status" value="1"/>
</dbReference>
<evidence type="ECO:0000313" key="3">
    <source>
        <dbReference type="Proteomes" id="UP001600888"/>
    </source>
</evidence>
<dbReference type="InterPro" id="IPR011009">
    <property type="entry name" value="Kinase-like_dom_sf"/>
</dbReference>
<dbReference type="PROSITE" id="PS50011">
    <property type="entry name" value="PROTEIN_KINASE_DOM"/>
    <property type="match status" value="1"/>
</dbReference>
<evidence type="ECO:0000259" key="1">
    <source>
        <dbReference type="PROSITE" id="PS50011"/>
    </source>
</evidence>
<comment type="caution">
    <text evidence="2">The sequence shown here is derived from an EMBL/GenBank/DDBJ whole genome shotgun (WGS) entry which is preliminary data.</text>
</comment>
<name>A0ABR4EBB1_9PEZI</name>
<dbReference type="InterPro" id="IPR000719">
    <property type="entry name" value="Prot_kinase_dom"/>
</dbReference>